<reference evidence="2 3" key="1">
    <citation type="submission" date="2017-07" db="EMBL/GenBank/DDBJ databases">
        <title>A draft genome sequence of Gluconacetobacter entanii LTH 4560.</title>
        <authorList>
            <person name="Skraban J."/>
            <person name="Cleenwerck I."/>
            <person name="Vandamme P."/>
            <person name="Trcek J."/>
        </authorList>
    </citation>
    <scope>NUCLEOTIDE SEQUENCE [LARGE SCALE GENOMIC DNA]</scope>
    <source>
        <strain evidence="2 3">LTH 4560</strain>
    </source>
</reference>
<dbReference type="Proteomes" id="UP000248301">
    <property type="component" value="Unassembled WGS sequence"/>
</dbReference>
<gene>
    <name evidence="2" type="ORF">CFR72_13505</name>
</gene>
<organism evidence="2 3">
    <name type="scientific">Gluconacetobacter entanii</name>
    <dbReference type="NCBI Taxonomy" id="108528"/>
    <lineage>
        <taxon>Bacteria</taxon>
        <taxon>Pseudomonadati</taxon>
        <taxon>Pseudomonadota</taxon>
        <taxon>Alphaproteobacteria</taxon>
        <taxon>Acetobacterales</taxon>
        <taxon>Acetobacteraceae</taxon>
        <taxon>Gluconacetobacter</taxon>
    </lineage>
</organism>
<dbReference type="OrthoDB" id="7280014at2"/>
<sequence>MVCGYPLAAHAQFAAPRSSPGKPVTTTPPPVHDQAGSSAHQHGKTHGVPEQYPSGQPPAGQEPVTSDQQRTKQAAPMQ</sequence>
<protein>
    <submittedName>
        <fullName evidence="2">Uncharacterized protein</fullName>
    </submittedName>
</protein>
<dbReference type="AlphaFoldDB" id="A0A318Q075"/>
<comment type="caution">
    <text evidence="2">The sequence shown here is derived from an EMBL/GenBank/DDBJ whole genome shotgun (WGS) entry which is preliminary data.</text>
</comment>
<proteinExistence type="predicted"/>
<dbReference type="EMBL" id="NKUF01000043">
    <property type="protein sequence ID" value="PYD62003.1"/>
    <property type="molecule type" value="Genomic_DNA"/>
</dbReference>
<accession>A0A318Q075</accession>
<feature type="region of interest" description="Disordered" evidence="1">
    <location>
        <begin position="12"/>
        <end position="78"/>
    </location>
</feature>
<evidence type="ECO:0000256" key="1">
    <source>
        <dbReference type="SAM" id="MobiDB-lite"/>
    </source>
</evidence>
<evidence type="ECO:0000313" key="3">
    <source>
        <dbReference type="Proteomes" id="UP000248301"/>
    </source>
</evidence>
<feature type="compositionally biased region" description="Polar residues" evidence="1">
    <location>
        <begin position="63"/>
        <end position="72"/>
    </location>
</feature>
<evidence type="ECO:0000313" key="2">
    <source>
        <dbReference type="EMBL" id="PYD62003.1"/>
    </source>
</evidence>
<name>A0A318Q075_9PROT</name>